<evidence type="ECO:0000313" key="3">
    <source>
        <dbReference type="EMBL" id="QSZ37311.1"/>
    </source>
</evidence>
<feature type="region of interest" description="Disordered" evidence="1">
    <location>
        <begin position="1"/>
        <end position="44"/>
    </location>
</feature>
<organism evidence="3 4">
    <name type="scientific">Monilinia vaccinii-corymbosi</name>
    <dbReference type="NCBI Taxonomy" id="61207"/>
    <lineage>
        <taxon>Eukaryota</taxon>
        <taxon>Fungi</taxon>
        <taxon>Dikarya</taxon>
        <taxon>Ascomycota</taxon>
        <taxon>Pezizomycotina</taxon>
        <taxon>Leotiomycetes</taxon>
        <taxon>Helotiales</taxon>
        <taxon>Sclerotiniaceae</taxon>
        <taxon>Monilinia</taxon>
    </lineage>
</organism>
<evidence type="ECO:0000256" key="1">
    <source>
        <dbReference type="SAM" id="MobiDB-lite"/>
    </source>
</evidence>
<dbReference type="AlphaFoldDB" id="A0A8A3PR37"/>
<evidence type="ECO:0000256" key="2">
    <source>
        <dbReference type="SAM" id="Phobius"/>
    </source>
</evidence>
<dbReference type="OrthoDB" id="3597994at2759"/>
<evidence type="ECO:0000313" key="4">
    <source>
        <dbReference type="Proteomes" id="UP000672032"/>
    </source>
</evidence>
<feature type="compositionally biased region" description="Basic and acidic residues" evidence="1">
    <location>
        <begin position="162"/>
        <end position="188"/>
    </location>
</feature>
<keyword evidence="4" id="KW-1185">Reference proteome</keyword>
<name>A0A8A3PR37_9HELO</name>
<dbReference type="Proteomes" id="UP000672032">
    <property type="component" value="Chromosome 8"/>
</dbReference>
<protein>
    <submittedName>
        <fullName evidence="3">Uncharacterized protein</fullName>
    </submittedName>
</protein>
<dbReference type="EMBL" id="CP063412">
    <property type="protein sequence ID" value="QSZ37311.1"/>
    <property type="molecule type" value="Genomic_DNA"/>
</dbReference>
<feature type="compositionally biased region" description="Low complexity" evidence="1">
    <location>
        <begin position="24"/>
        <end position="40"/>
    </location>
</feature>
<proteinExistence type="predicted"/>
<feature type="transmembrane region" description="Helical" evidence="2">
    <location>
        <begin position="117"/>
        <end position="145"/>
    </location>
</feature>
<sequence>MSPSRGITAEEFTSLLPPPPPPSSSSSPSSPSKPQSLTPTERTAQLRSSSALTSITQNIHYLLSPSSPNSPKPVRFRTRALLRALHSITVFVFWRIVRYAKYAAVGSIVAALSATTIGSLVTGIGWVVAPTGVVGVVGMSTLWWVGKWGFSKTNMGKRWGKRAEEEADRLERQNREARKEQVRLDGQWRDATGPKAVPW</sequence>
<reference evidence="3" key="1">
    <citation type="submission" date="2020-10" db="EMBL/GenBank/DDBJ databases">
        <title>Genome Sequence of Monilinia vaccinii-corymbosi Sheds Light on Mummy Berry Disease Infection of Blueberry and Mating Type.</title>
        <authorList>
            <person name="Yow A.G."/>
            <person name="Zhang Y."/>
            <person name="Bansal K."/>
            <person name="Eacker S.M."/>
            <person name="Sullivan S."/>
            <person name="Liachko I."/>
            <person name="Cubeta M.A."/>
            <person name="Rollins J.A."/>
            <person name="Ashrafi H."/>
        </authorList>
    </citation>
    <scope>NUCLEOTIDE SEQUENCE</scope>
    <source>
        <strain evidence="3">RL-1</strain>
    </source>
</reference>
<accession>A0A8A3PR37</accession>
<keyword evidence="2" id="KW-0812">Transmembrane</keyword>
<keyword evidence="2" id="KW-1133">Transmembrane helix</keyword>
<gene>
    <name evidence="3" type="ORF">DSL72_009405</name>
</gene>
<keyword evidence="2" id="KW-0472">Membrane</keyword>
<feature type="region of interest" description="Disordered" evidence="1">
    <location>
        <begin position="162"/>
        <end position="199"/>
    </location>
</feature>